<dbReference type="EMBL" id="FNKE01000001">
    <property type="protein sequence ID" value="SDQ16748.1"/>
    <property type="molecule type" value="Genomic_DNA"/>
</dbReference>
<name>A0A1H0YNS2_STREI</name>
<evidence type="ECO:0000313" key="2">
    <source>
        <dbReference type="Proteomes" id="UP000182870"/>
    </source>
</evidence>
<dbReference type="InterPro" id="IPR005564">
    <property type="entry name" value="Major_capsid_GpE"/>
</dbReference>
<organism evidence="1 2">
    <name type="scientific">Streptococcus equinus</name>
    <name type="common">Streptococcus bovis</name>
    <dbReference type="NCBI Taxonomy" id="1335"/>
    <lineage>
        <taxon>Bacteria</taxon>
        <taxon>Bacillati</taxon>
        <taxon>Bacillota</taxon>
        <taxon>Bacilli</taxon>
        <taxon>Lactobacillales</taxon>
        <taxon>Streptococcaceae</taxon>
        <taxon>Streptococcus</taxon>
    </lineage>
</organism>
<reference evidence="1 2" key="1">
    <citation type="submission" date="2016-10" db="EMBL/GenBank/DDBJ databases">
        <authorList>
            <person name="de Groot N.N."/>
        </authorList>
    </citation>
    <scope>NUCLEOTIDE SEQUENCE [LARGE SCALE GENOMIC DNA]</scope>
    <source>
        <strain evidence="1 2">Sb05</strain>
    </source>
</reference>
<protein>
    <submittedName>
        <fullName evidence="1">Phage major capsid protein E</fullName>
    </submittedName>
</protein>
<evidence type="ECO:0000313" key="1">
    <source>
        <dbReference type="EMBL" id="SDQ16748.1"/>
    </source>
</evidence>
<dbReference type="OrthoDB" id="47969at2"/>
<dbReference type="Pfam" id="PF03864">
    <property type="entry name" value="Phage_cap_E"/>
    <property type="match status" value="1"/>
</dbReference>
<dbReference type="Proteomes" id="UP000182870">
    <property type="component" value="Unassembled WGS sequence"/>
</dbReference>
<sequence>MPLIYDTVTASNLAGYWNARQREVDSTIGEKFFPARKQLGLKLALVKGSAGLPVVLKPSAFDTKATLRERMNVTLDEQEMPFFKESLLVKEQDRQQLNVIAQTGNQALVDTVVSGIFDDNAALLAGAHARLEAMRMQVLATGKIGVISNGVAQDFDYHVDPAHKGTVQTAWTDLATSTPLADIEVAVNALAELGSTAEVIILNSKTLSQIKNAKSTLALIKPTAPDAAAVKKSELFDYLESELGLTVVVKNQTYKDADGVVKKYYPDGHITLAPNAELGETVFGTTPEESDLLGGSVTNAKVEIVDTGIAVTTTTKTDPVNVETKVSMIALPSFKNLDDVYMLTTVPEV</sequence>
<dbReference type="AlphaFoldDB" id="A0A1H0YNS2"/>
<gene>
    <name evidence="1" type="ORF">SAMN05216392_0773</name>
</gene>
<dbReference type="InterPro" id="IPR053738">
    <property type="entry name" value="Lambda_capsid_assembly"/>
</dbReference>
<dbReference type="Gene3D" id="3.90.1690.10">
    <property type="entry name" value="phage-related protein like domain"/>
    <property type="match status" value="1"/>
</dbReference>
<accession>A0A1H0YNS2</accession>
<dbReference type="RefSeq" id="WP_074560467.1">
    <property type="nucleotide sequence ID" value="NZ_FNKE01000001.1"/>
</dbReference>
<proteinExistence type="predicted"/>